<dbReference type="RefSeq" id="WP_019194611.1">
    <property type="nucleotide sequence ID" value="NZ_LT629765.1"/>
</dbReference>
<evidence type="ECO:0000313" key="2">
    <source>
        <dbReference type="EMBL" id="SDS04820.1"/>
    </source>
</evidence>
<protein>
    <submittedName>
        <fullName evidence="2">HNH endonuclease</fullName>
    </submittedName>
</protein>
<dbReference type="AlphaFoldDB" id="A0A1H1P1C9"/>
<keyword evidence="2" id="KW-0540">Nuclease</keyword>
<dbReference type="eggNOG" id="COG1403">
    <property type="taxonomic scope" value="Bacteria"/>
</dbReference>
<dbReference type="OrthoDB" id="4412276at2"/>
<reference evidence="2 3" key="1">
    <citation type="submission" date="2016-10" db="EMBL/GenBank/DDBJ databases">
        <authorList>
            <person name="de Groot N.N."/>
        </authorList>
    </citation>
    <scope>NUCLEOTIDE SEQUENCE [LARGE SCALE GENOMIC DNA]</scope>
    <source>
        <strain evidence="2 3">DSM 45434</strain>
    </source>
</reference>
<organism evidence="2 3">
    <name type="scientific">Corynebacterium timonense</name>
    <dbReference type="NCBI Taxonomy" id="441500"/>
    <lineage>
        <taxon>Bacteria</taxon>
        <taxon>Bacillati</taxon>
        <taxon>Actinomycetota</taxon>
        <taxon>Actinomycetes</taxon>
        <taxon>Mycobacteriales</taxon>
        <taxon>Corynebacteriaceae</taxon>
        <taxon>Corynebacterium</taxon>
    </lineage>
</organism>
<dbReference type="CDD" id="cd00085">
    <property type="entry name" value="HNHc"/>
    <property type="match status" value="1"/>
</dbReference>
<dbReference type="EMBL" id="LT629765">
    <property type="protein sequence ID" value="SDS04820.1"/>
    <property type="molecule type" value="Genomic_DNA"/>
</dbReference>
<dbReference type="Proteomes" id="UP000182237">
    <property type="component" value="Chromosome I"/>
</dbReference>
<dbReference type="GO" id="GO:0003676">
    <property type="term" value="F:nucleic acid binding"/>
    <property type="evidence" value="ECO:0007669"/>
    <property type="project" value="InterPro"/>
</dbReference>
<dbReference type="GO" id="GO:0004519">
    <property type="term" value="F:endonuclease activity"/>
    <property type="evidence" value="ECO:0007669"/>
    <property type="project" value="UniProtKB-KW"/>
</dbReference>
<dbReference type="STRING" id="1203190.GCA_000312345_01812"/>
<accession>A0A1H1P1C9</accession>
<evidence type="ECO:0000313" key="3">
    <source>
        <dbReference type="Proteomes" id="UP000182237"/>
    </source>
</evidence>
<dbReference type="Gene3D" id="1.10.30.50">
    <property type="match status" value="1"/>
</dbReference>
<keyword evidence="2" id="KW-0255">Endonuclease</keyword>
<proteinExistence type="predicted"/>
<name>A0A1H1P1C9_9CORY</name>
<dbReference type="InterPro" id="IPR002711">
    <property type="entry name" value="HNH"/>
</dbReference>
<feature type="domain" description="HNH nuclease" evidence="1">
    <location>
        <begin position="256"/>
        <end position="309"/>
    </location>
</feature>
<keyword evidence="2" id="KW-0378">Hydrolase</keyword>
<dbReference type="GO" id="GO:0008270">
    <property type="term" value="F:zinc ion binding"/>
    <property type="evidence" value="ECO:0007669"/>
    <property type="project" value="InterPro"/>
</dbReference>
<gene>
    <name evidence="2" type="ORF">SAMN04488539_0902</name>
</gene>
<sequence length="382" mass="42547">MGDFHSVLDQERGRVIDVLVGFDKQEALNAGINNAQVNDWKRIHDAYFGRTRCTRLQRVALIKARANRVTLSKLAVIERAIAHIADEAARWRARHALLEVRGRCETLRRQAKAIVPAKEPAPPRPGVRFSSSHAGHRRLTVIAPERVIADVEHALRSGLDAARAPAEHMLEAFVRILRGGGAVPEGTYRPILMVPIDVHLHPERTDAGVTLHATDGTSVTLRDYLARTYGEALEVAAFHPVRGALDLFRTQRFANDKQRTLMRMVQPTCTVPGCRLPSDLCEIHHITAWKNGGTTNLDNLAPLCRYHNRVNDDDAHVRKRGRIRHVAGRCTWVSPRGYAVPASHPASAMQVLFGDPVEDQGRRSSAHDVEVRGVQVMRAPVR</sequence>
<dbReference type="SMART" id="SM00507">
    <property type="entry name" value="HNHc"/>
    <property type="match status" value="1"/>
</dbReference>
<dbReference type="InterPro" id="IPR003615">
    <property type="entry name" value="HNH_nuc"/>
</dbReference>
<dbReference type="Pfam" id="PF01844">
    <property type="entry name" value="HNH"/>
    <property type="match status" value="1"/>
</dbReference>
<keyword evidence="3" id="KW-1185">Reference proteome</keyword>
<evidence type="ECO:0000259" key="1">
    <source>
        <dbReference type="SMART" id="SM00507"/>
    </source>
</evidence>